<dbReference type="GO" id="GO:0005634">
    <property type="term" value="C:nucleus"/>
    <property type="evidence" value="ECO:0007669"/>
    <property type="project" value="TreeGrafter"/>
</dbReference>
<dbReference type="PROSITE" id="PS51143">
    <property type="entry name" value="MT_A70"/>
    <property type="match status" value="1"/>
</dbReference>
<feature type="compositionally biased region" description="Basic and acidic residues" evidence="7">
    <location>
        <begin position="48"/>
        <end position="104"/>
    </location>
</feature>
<gene>
    <name evidence="8" type="ORF">QSP1433_LOCUS4532</name>
</gene>
<dbReference type="InterPro" id="IPR029063">
    <property type="entry name" value="SAM-dependent_MTases_sf"/>
</dbReference>
<dbReference type="Gene3D" id="3.40.50.150">
    <property type="entry name" value="Vaccinia Virus protein VP39"/>
    <property type="match status" value="1"/>
</dbReference>
<sequence>MEIPSRLQGLSEDELIKLIDSTKREICKLEQEIIIEFQEEKQELAKRLEEEANKAGEKKDVDRASKEDKTKAGGDNKEEAGKDGQEEQRDKVAGANALDEKSMELEACAQDGQKQETKDDVKGEKKQEVKADAQDENKQETKAEAQDEKKKKKKEEEAKKDDDEYDIWKPPKKCVPIRADVRSFNFKALAEAQRRATGRLFDVIMTDPPWQLATSNPTRGVAIGYQQLSDSLIEQIPFPKLQDNGFLFVWVINAKYKFALELMEKWGYTLVDEIAWVKRTVNRRLAKSHGFYLQHAKETCLVGKKGNVDPPNTKRNVASDILFSERRGQSQKPVEIYEIIEELVPGGTYLEVFGRRNNLRDSWVTVGNEL</sequence>
<dbReference type="EMBL" id="HBHK01007409">
    <property type="protein sequence ID" value="CAD9673993.1"/>
    <property type="molecule type" value="Transcribed_RNA"/>
</dbReference>
<comment type="similarity">
    <text evidence="6">Belongs to the MT-A70-like family.</text>
</comment>
<evidence type="ECO:0000256" key="6">
    <source>
        <dbReference type="PROSITE-ProRule" id="PRU00489"/>
    </source>
</evidence>
<evidence type="ECO:0000256" key="5">
    <source>
        <dbReference type="ARBA" id="ARBA00048957"/>
    </source>
</evidence>
<dbReference type="SUPFAM" id="SSF53335">
    <property type="entry name" value="S-adenosyl-L-methionine-dependent methyltransferases"/>
    <property type="match status" value="1"/>
</dbReference>
<keyword evidence="2" id="KW-0489">Methyltransferase</keyword>
<dbReference type="GO" id="GO:0001734">
    <property type="term" value="F:mRNA m(6)A methyltransferase activity"/>
    <property type="evidence" value="ECO:0007669"/>
    <property type="project" value="UniProtKB-EC"/>
</dbReference>
<evidence type="ECO:0000256" key="7">
    <source>
        <dbReference type="SAM" id="MobiDB-lite"/>
    </source>
</evidence>
<feature type="region of interest" description="Disordered" evidence="7">
    <location>
        <begin position="48"/>
        <end position="164"/>
    </location>
</feature>
<dbReference type="GO" id="GO:0032259">
    <property type="term" value="P:methylation"/>
    <property type="evidence" value="ECO:0007669"/>
    <property type="project" value="UniProtKB-KW"/>
</dbReference>
<dbReference type="PANTHER" id="PTHR12829:SF7">
    <property type="entry name" value="N6-ADENOSINE-METHYLTRANSFERASE CATALYTIC SUBUNIT"/>
    <property type="match status" value="1"/>
</dbReference>
<proteinExistence type="inferred from homology"/>
<evidence type="ECO:0000256" key="3">
    <source>
        <dbReference type="ARBA" id="ARBA00022679"/>
    </source>
</evidence>
<keyword evidence="4" id="KW-0949">S-adenosyl-L-methionine</keyword>
<dbReference type="EC" id="2.1.1.348" evidence="1"/>
<reference evidence="8" key="1">
    <citation type="submission" date="2021-01" db="EMBL/GenBank/DDBJ databases">
        <authorList>
            <person name="Corre E."/>
            <person name="Pelletier E."/>
            <person name="Niang G."/>
            <person name="Scheremetjew M."/>
            <person name="Finn R."/>
            <person name="Kale V."/>
            <person name="Holt S."/>
            <person name="Cochrane G."/>
            <person name="Meng A."/>
            <person name="Brown T."/>
            <person name="Cohen L."/>
        </authorList>
    </citation>
    <scope>NUCLEOTIDE SEQUENCE</scope>
    <source>
        <strain evidence="8">NY070348D</strain>
    </source>
</reference>
<dbReference type="AlphaFoldDB" id="A0A7S2RKT2"/>
<organism evidence="8">
    <name type="scientific">Mucochytrium quahogii</name>
    <dbReference type="NCBI Taxonomy" id="96639"/>
    <lineage>
        <taxon>Eukaryota</taxon>
        <taxon>Sar</taxon>
        <taxon>Stramenopiles</taxon>
        <taxon>Bigyra</taxon>
        <taxon>Labyrinthulomycetes</taxon>
        <taxon>Thraustochytrida</taxon>
        <taxon>Thraustochytriidae</taxon>
        <taxon>Mucochytrium</taxon>
    </lineage>
</organism>
<dbReference type="InterPro" id="IPR007757">
    <property type="entry name" value="MT-A70-like"/>
</dbReference>
<comment type="catalytic activity">
    <reaction evidence="5">
        <text>an adenosine in mRNA + S-adenosyl-L-methionine = an N(6)-methyladenosine in mRNA + S-adenosyl-L-homocysteine + H(+)</text>
        <dbReference type="Rhea" id="RHEA:55584"/>
        <dbReference type="Rhea" id="RHEA-COMP:12414"/>
        <dbReference type="Rhea" id="RHEA-COMP:12417"/>
        <dbReference type="ChEBI" id="CHEBI:15378"/>
        <dbReference type="ChEBI" id="CHEBI:57856"/>
        <dbReference type="ChEBI" id="CHEBI:59789"/>
        <dbReference type="ChEBI" id="CHEBI:74411"/>
        <dbReference type="ChEBI" id="CHEBI:74449"/>
        <dbReference type="EC" id="2.1.1.348"/>
    </reaction>
</comment>
<dbReference type="PANTHER" id="PTHR12829">
    <property type="entry name" value="N6-ADENOSINE-METHYLTRANSFERASE"/>
    <property type="match status" value="1"/>
</dbReference>
<dbReference type="Pfam" id="PF05063">
    <property type="entry name" value="MT-A70"/>
    <property type="match status" value="1"/>
</dbReference>
<name>A0A7S2RKT2_9STRA</name>
<evidence type="ECO:0000313" key="8">
    <source>
        <dbReference type="EMBL" id="CAD9673993.1"/>
    </source>
</evidence>
<dbReference type="GO" id="GO:0036396">
    <property type="term" value="C:RNA N6-methyladenosine methyltransferase complex"/>
    <property type="evidence" value="ECO:0007669"/>
    <property type="project" value="TreeGrafter"/>
</dbReference>
<accession>A0A7S2RKT2</accession>
<evidence type="ECO:0000256" key="2">
    <source>
        <dbReference type="ARBA" id="ARBA00022603"/>
    </source>
</evidence>
<evidence type="ECO:0000256" key="4">
    <source>
        <dbReference type="ARBA" id="ARBA00022691"/>
    </source>
</evidence>
<feature type="compositionally biased region" description="Basic and acidic residues" evidence="7">
    <location>
        <begin position="113"/>
        <end position="164"/>
    </location>
</feature>
<protein>
    <recommendedName>
        <fullName evidence="1">mRNA m(6)A methyltransferase</fullName>
        <ecNumber evidence="1">2.1.1.348</ecNumber>
    </recommendedName>
</protein>
<evidence type="ECO:0000256" key="1">
    <source>
        <dbReference type="ARBA" id="ARBA00012160"/>
    </source>
</evidence>
<keyword evidence="3" id="KW-0808">Transferase</keyword>